<protein>
    <submittedName>
        <fullName evidence="1">Histidine-containing phosphotransfer protein 4-like</fullName>
    </submittedName>
</protein>
<name>A0A834TF19_9FABA</name>
<gene>
    <name evidence="1" type="ORF">G2W53_025230</name>
</gene>
<evidence type="ECO:0000313" key="1">
    <source>
        <dbReference type="EMBL" id="KAF7819775.1"/>
    </source>
</evidence>
<proteinExistence type="predicted"/>
<dbReference type="GO" id="GO:0000160">
    <property type="term" value="P:phosphorelay signal transduction system"/>
    <property type="evidence" value="ECO:0007669"/>
    <property type="project" value="InterPro"/>
</dbReference>
<dbReference type="AlphaFoldDB" id="A0A834TF19"/>
<sequence length="104" mass="12752">MERQRLHQEIDKIKESLFDEGVLCREQFGELERLQEDKRRPHFLQQLFAVFFTHTNRHFNDLHTNLTKAAYEKVKQEFENLKLKVEPYFQDHPRVLSVPWEELN</sequence>
<evidence type="ECO:0000313" key="2">
    <source>
        <dbReference type="Proteomes" id="UP000634136"/>
    </source>
</evidence>
<organism evidence="1 2">
    <name type="scientific">Senna tora</name>
    <dbReference type="NCBI Taxonomy" id="362788"/>
    <lineage>
        <taxon>Eukaryota</taxon>
        <taxon>Viridiplantae</taxon>
        <taxon>Streptophyta</taxon>
        <taxon>Embryophyta</taxon>
        <taxon>Tracheophyta</taxon>
        <taxon>Spermatophyta</taxon>
        <taxon>Magnoliopsida</taxon>
        <taxon>eudicotyledons</taxon>
        <taxon>Gunneridae</taxon>
        <taxon>Pentapetalae</taxon>
        <taxon>rosids</taxon>
        <taxon>fabids</taxon>
        <taxon>Fabales</taxon>
        <taxon>Fabaceae</taxon>
        <taxon>Caesalpinioideae</taxon>
        <taxon>Cassia clade</taxon>
        <taxon>Senna</taxon>
    </lineage>
</organism>
<dbReference type="Gene3D" id="1.20.120.160">
    <property type="entry name" value="HPT domain"/>
    <property type="match status" value="1"/>
</dbReference>
<comment type="caution">
    <text evidence="1">The sequence shown here is derived from an EMBL/GenBank/DDBJ whole genome shotgun (WGS) entry which is preliminary data.</text>
</comment>
<dbReference type="OrthoDB" id="1673781at2759"/>
<dbReference type="Proteomes" id="UP000634136">
    <property type="component" value="Unassembled WGS sequence"/>
</dbReference>
<accession>A0A834TF19</accession>
<keyword evidence="2" id="KW-1185">Reference proteome</keyword>
<dbReference type="InterPro" id="IPR036641">
    <property type="entry name" value="HPT_dom_sf"/>
</dbReference>
<reference evidence="1" key="1">
    <citation type="submission" date="2020-09" db="EMBL/GenBank/DDBJ databases">
        <title>Genome-Enabled Discovery of Anthraquinone Biosynthesis in Senna tora.</title>
        <authorList>
            <person name="Kang S.-H."/>
            <person name="Pandey R.P."/>
            <person name="Lee C.-M."/>
            <person name="Sim J.-S."/>
            <person name="Jeong J.-T."/>
            <person name="Choi B.-S."/>
            <person name="Jung M."/>
            <person name="Ginzburg D."/>
            <person name="Zhao K."/>
            <person name="Won S.Y."/>
            <person name="Oh T.-J."/>
            <person name="Yu Y."/>
            <person name="Kim N.-H."/>
            <person name="Lee O.R."/>
            <person name="Lee T.-H."/>
            <person name="Bashyal P."/>
            <person name="Kim T.-S."/>
            <person name="Lee W.-H."/>
            <person name="Kawkins C."/>
            <person name="Kim C.-K."/>
            <person name="Kim J.S."/>
            <person name="Ahn B.O."/>
            <person name="Rhee S.Y."/>
            <person name="Sohng J.K."/>
        </authorList>
    </citation>
    <scope>NUCLEOTIDE SEQUENCE</scope>
    <source>
        <tissue evidence="1">Leaf</tissue>
    </source>
</reference>
<dbReference type="EMBL" id="JAAIUW010000008">
    <property type="protein sequence ID" value="KAF7819775.1"/>
    <property type="molecule type" value="Genomic_DNA"/>
</dbReference>